<accession>A0ABV8SKB3</accession>
<reference evidence="3" key="1">
    <citation type="journal article" date="2019" name="Int. J. Syst. Evol. Microbiol.">
        <title>The Global Catalogue of Microorganisms (GCM) 10K type strain sequencing project: providing services to taxonomists for standard genome sequencing and annotation.</title>
        <authorList>
            <consortium name="The Broad Institute Genomics Platform"/>
            <consortium name="The Broad Institute Genome Sequencing Center for Infectious Disease"/>
            <person name="Wu L."/>
            <person name="Ma J."/>
        </authorList>
    </citation>
    <scope>NUCLEOTIDE SEQUENCE [LARGE SCALE GENOMIC DNA]</scope>
    <source>
        <strain evidence="3">CGMCC 4.1641</strain>
    </source>
</reference>
<comment type="caution">
    <text evidence="2">The sequence shown here is derived from an EMBL/GenBank/DDBJ whole genome shotgun (WGS) entry which is preliminary data.</text>
</comment>
<dbReference type="InterPro" id="IPR016181">
    <property type="entry name" value="Acyl_CoA_acyltransferase"/>
</dbReference>
<name>A0ABV8SKB3_9BACL</name>
<dbReference type="EMBL" id="JBHSED010000074">
    <property type="protein sequence ID" value="MFC4307317.1"/>
    <property type="molecule type" value="Genomic_DNA"/>
</dbReference>
<gene>
    <name evidence="2" type="ORF">ACFO1S_28220</name>
</gene>
<keyword evidence="3" id="KW-1185">Reference proteome</keyword>
<dbReference type="Proteomes" id="UP001595755">
    <property type="component" value="Unassembled WGS sequence"/>
</dbReference>
<sequence>MSNSTIVISTEDESQYVRSKLKEYNAQHVPDEIRSRYERINLHIANEEGDIIAGLMSVLCWNWVEVEILWVDAQHRIHGYGSKLLQEIERIARAKQCSFLKLNTFSFQAPDFYRKHGFELIGLFDNAPTGHKHYYFKKDLT</sequence>
<dbReference type="RefSeq" id="WP_204603051.1">
    <property type="nucleotide sequence ID" value="NZ_JBHSED010000074.1"/>
</dbReference>
<dbReference type="PROSITE" id="PS51186">
    <property type="entry name" value="GNAT"/>
    <property type="match status" value="1"/>
</dbReference>
<dbReference type="CDD" id="cd04301">
    <property type="entry name" value="NAT_SF"/>
    <property type="match status" value="1"/>
</dbReference>
<feature type="domain" description="N-acetyltransferase" evidence="1">
    <location>
        <begin position="4"/>
        <end position="141"/>
    </location>
</feature>
<evidence type="ECO:0000313" key="3">
    <source>
        <dbReference type="Proteomes" id="UP001595755"/>
    </source>
</evidence>
<protein>
    <submittedName>
        <fullName evidence="2">GNAT family N-acetyltransferase</fullName>
        <ecNumber evidence="2">2.3.-.-</ecNumber>
    </submittedName>
</protein>
<dbReference type="InterPro" id="IPR000182">
    <property type="entry name" value="GNAT_dom"/>
</dbReference>
<dbReference type="Pfam" id="PF00583">
    <property type="entry name" value="Acetyltransf_1"/>
    <property type="match status" value="1"/>
</dbReference>
<evidence type="ECO:0000259" key="1">
    <source>
        <dbReference type="PROSITE" id="PS51186"/>
    </source>
</evidence>
<keyword evidence="2" id="KW-0012">Acyltransferase</keyword>
<dbReference type="Gene3D" id="3.40.630.30">
    <property type="match status" value="1"/>
</dbReference>
<dbReference type="EC" id="2.3.-.-" evidence="2"/>
<proteinExistence type="predicted"/>
<organism evidence="2 3">
    <name type="scientific">Cohnella boryungensis</name>
    <dbReference type="NCBI Taxonomy" id="768479"/>
    <lineage>
        <taxon>Bacteria</taxon>
        <taxon>Bacillati</taxon>
        <taxon>Bacillota</taxon>
        <taxon>Bacilli</taxon>
        <taxon>Bacillales</taxon>
        <taxon>Paenibacillaceae</taxon>
        <taxon>Cohnella</taxon>
    </lineage>
</organism>
<evidence type="ECO:0000313" key="2">
    <source>
        <dbReference type="EMBL" id="MFC4307317.1"/>
    </source>
</evidence>
<keyword evidence="2" id="KW-0808">Transferase</keyword>
<dbReference type="GO" id="GO:0016746">
    <property type="term" value="F:acyltransferase activity"/>
    <property type="evidence" value="ECO:0007669"/>
    <property type="project" value="UniProtKB-KW"/>
</dbReference>
<dbReference type="SUPFAM" id="SSF55729">
    <property type="entry name" value="Acyl-CoA N-acyltransferases (Nat)"/>
    <property type="match status" value="1"/>
</dbReference>